<dbReference type="SMART" id="SM00478">
    <property type="entry name" value="ENDO3c"/>
    <property type="match status" value="1"/>
</dbReference>
<evidence type="ECO:0000256" key="4">
    <source>
        <dbReference type="ARBA" id="ARBA00022801"/>
    </source>
</evidence>
<dbReference type="InterPro" id="IPR011257">
    <property type="entry name" value="DNA_glycosylase"/>
</dbReference>
<dbReference type="GO" id="GO:0006284">
    <property type="term" value="P:base-excision repair"/>
    <property type="evidence" value="ECO:0007669"/>
    <property type="project" value="InterPro"/>
</dbReference>
<dbReference type="InterPro" id="IPR012904">
    <property type="entry name" value="OGG_N"/>
</dbReference>
<dbReference type="InterPro" id="IPR003265">
    <property type="entry name" value="HhH-GPD_domain"/>
</dbReference>
<dbReference type="AlphaFoldDB" id="Q2NI85"/>
<sequence length="311" mass="36796">MVFIMFSGEFIVDFNEYVGDFDLILTMNSGQTSQPPWKMDDNNYYEIILIDNIDVLVKISQEKLNDPLIVKYFSKEEFNVEKLRTKLFYIFDLDYNINEVYDFLEENSQLSDVYEFNRGLRLFKSQFPFECIISSICSANNSIKRWTKSLYDIRRFCGRSVVFGKDTYYVFPREEVFINMSLDELKNCGVGYRNKYMLNSTEKIRDSIDFHENIFKLSYKKAYNEIIKLEGVGPKVADCILLYGYNKHEAYPVDVWINRITTYLYFKNQKVSNGKISSFAHETFGMYAGYIQLYLFNYARLSGLMSKLKEI</sequence>
<keyword evidence="6" id="KW-0456">Lyase</keyword>
<dbReference type="PANTHER" id="PTHR10242:SF2">
    <property type="entry name" value="N-GLYCOSYLASE_DNA LYASE"/>
    <property type="match status" value="1"/>
</dbReference>
<dbReference type="eggNOG" id="arCOG00464">
    <property type="taxonomic scope" value="Archaea"/>
</dbReference>
<dbReference type="Gene3D" id="1.10.340.30">
    <property type="entry name" value="Hypothetical protein, domain 2"/>
    <property type="match status" value="1"/>
</dbReference>
<reference evidence="11 12" key="1">
    <citation type="journal article" date="2006" name="J. Bacteriol.">
        <title>The genome sequence of Methanosphaera stadtmanae reveals why this human intestinal archaeon is restricted to methanol and H2 for methane formation and ATP synthesis.</title>
        <authorList>
            <person name="Fricke W.F."/>
            <person name="Seedorf H."/>
            <person name="Henne A."/>
            <person name="Kruer M."/>
            <person name="Liesegang H."/>
            <person name="Hedderich R."/>
            <person name="Gottschalk G."/>
            <person name="Thauer R.K."/>
        </authorList>
    </citation>
    <scope>NUCLEOTIDE SEQUENCE [LARGE SCALE GENOMIC DNA]</scope>
    <source>
        <strain evidence="12">ATCC 43021 / DSM 3091 / JCM 11832 / MCB-3</strain>
    </source>
</reference>
<dbReference type="PANTHER" id="PTHR10242">
    <property type="entry name" value="8-OXOGUANINE DNA GLYCOSYLASE"/>
    <property type="match status" value="1"/>
</dbReference>
<comment type="similarity">
    <text evidence="1">Belongs to the type-1 OGG1 family.</text>
</comment>
<evidence type="ECO:0000313" key="11">
    <source>
        <dbReference type="EMBL" id="ABC56453.1"/>
    </source>
</evidence>
<dbReference type="Gene3D" id="1.10.1670.10">
    <property type="entry name" value="Helix-hairpin-Helix base-excision DNA repair enzymes (C-terminal)"/>
    <property type="match status" value="1"/>
</dbReference>
<feature type="domain" description="HhH-GPD" evidence="10">
    <location>
        <begin position="137"/>
        <end position="300"/>
    </location>
</feature>
<evidence type="ECO:0000256" key="8">
    <source>
        <dbReference type="ARBA" id="ARBA00023295"/>
    </source>
</evidence>
<dbReference type="EC" id="4.2.99.18" evidence="2"/>
<dbReference type="Pfam" id="PF07934">
    <property type="entry name" value="OGG_N"/>
    <property type="match status" value="1"/>
</dbReference>
<dbReference type="CDD" id="cd00056">
    <property type="entry name" value="ENDO3c"/>
    <property type="match status" value="1"/>
</dbReference>
<keyword evidence="8 11" id="KW-0326">Glycosidase</keyword>
<organism evidence="11 12">
    <name type="scientific">Methanosphaera stadtmanae (strain ATCC 43021 / DSM 3091 / JCM 11832 / MCB-3)</name>
    <dbReference type="NCBI Taxonomy" id="339860"/>
    <lineage>
        <taxon>Archaea</taxon>
        <taxon>Methanobacteriati</taxon>
        <taxon>Methanobacteriota</taxon>
        <taxon>Methanomada group</taxon>
        <taxon>Methanobacteria</taxon>
        <taxon>Methanobacteriales</taxon>
        <taxon>Methanobacteriaceae</taxon>
        <taxon>Methanosphaera</taxon>
    </lineage>
</organism>
<evidence type="ECO:0000256" key="2">
    <source>
        <dbReference type="ARBA" id="ARBA00012720"/>
    </source>
</evidence>
<evidence type="ECO:0000256" key="9">
    <source>
        <dbReference type="ARBA" id="ARBA00044632"/>
    </source>
</evidence>
<dbReference type="HOGENOM" id="CLU_027543_3_0_2"/>
<dbReference type="STRING" id="339860.Msp_0034"/>
<keyword evidence="7" id="KW-0511">Multifunctional enzyme</keyword>
<name>Q2NI85_METST</name>
<evidence type="ECO:0000313" key="12">
    <source>
        <dbReference type="Proteomes" id="UP000001931"/>
    </source>
</evidence>
<dbReference type="GO" id="GO:0140078">
    <property type="term" value="F:class I DNA-(apurinic or apyrimidinic site) endonuclease activity"/>
    <property type="evidence" value="ECO:0007669"/>
    <property type="project" value="UniProtKB-EC"/>
</dbReference>
<dbReference type="GO" id="GO:0006289">
    <property type="term" value="P:nucleotide-excision repair"/>
    <property type="evidence" value="ECO:0007669"/>
    <property type="project" value="InterPro"/>
</dbReference>
<accession>Q2NI85</accession>
<evidence type="ECO:0000256" key="3">
    <source>
        <dbReference type="ARBA" id="ARBA00022763"/>
    </source>
</evidence>
<dbReference type="KEGG" id="mst:Msp_0034"/>
<proteinExistence type="inferred from homology"/>
<evidence type="ECO:0000256" key="1">
    <source>
        <dbReference type="ARBA" id="ARBA00010679"/>
    </source>
</evidence>
<dbReference type="SUPFAM" id="SSF55945">
    <property type="entry name" value="TATA-box binding protein-like"/>
    <property type="match status" value="1"/>
</dbReference>
<keyword evidence="3" id="KW-0227">DNA damage</keyword>
<comment type="catalytic activity">
    <reaction evidence="9">
        <text>2'-deoxyribonucleotide-(2'-deoxyribose 5'-phosphate)-2'-deoxyribonucleotide-DNA = a 3'-end 2'-deoxyribonucleotide-(2,3-dehydro-2,3-deoxyribose 5'-phosphate)-DNA + a 5'-end 5'-phospho-2'-deoxyribonucleoside-DNA + H(+)</text>
        <dbReference type="Rhea" id="RHEA:66592"/>
        <dbReference type="Rhea" id="RHEA-COMP:13180"/>
        <dbReference type="Rhea" id="RHEA-COMP:16897"/>
        <dbReference type="Rhea" id="RHEA-COMP:17067"/>
        <dbReference type="ChEBI" id="CHEBI:15378"/>
        <dbReference type="ChEBI" id="CHEBI:136412"/>
        <dbReference type="ChEBI" id="CHEBI:157695"/>
        <dbReference type="ChEBI" id="CHEBI:167181"/>
        <dbReference type="EC" id="4.2.99.18"/>
    </reaction>
</comment>
<evidence type="ECO:0000256" key="6">
    <source>
        <dbReference type="ARBA" id="ARBA00023239"/>
    </source>
</evidence>
<evidence type="ECO:0000259" key="10">
    <source>
        <dbReference type="SMART" id="SM00478"/>
    </source>
</evidence>
<keyword evidence="5" id="KW-0234">DNA repair</keyword>
<dbReference type="Pfam" id="PF00730">
    <property type="entry name" value="HhH-GPD"/>
    <property type="match status" value="1"/>
</dbReference>
<protein>
    <recommendedName>
        <fullName evidence="2">DNA-(apurinic or apyrimidinic site) lyase</fullName>
        <ecNumber evidence="2">4.2.99.18</ecNumber>
    </recommendedName>
</protein>
<keyword evidence="12" id="KW-1185">Reference proteome</keyword>
<dbReference type="SUPFAM" id="SSF48150">
    <property type="entry name" value="DNA-glycosylase"/>
    <property type="match status" value="1"/>
</dbReference>
<evidence type="ECO:0000256" key="5">
    <source>
        <dbReference type="ARBA" id="ARBA00023204"/>
    </source>
</evidence>
<gene>
    <name evidence="11" type="ordered locus">Msp_0034</name>
</gene>
<dbReference type="GO" id="GO:0008534">
    <property type="term" value="F:oxidized purine nucleobase lesion DNA N-glycosylase activity"/>
    <property type="evidence" value="ECO:0007669"/>
    <property type="project" value="InterPro"/>
</dbReference>
<dbReference type="InterPro" id="IPR037046">
    <property type="entry name" value="AlkA_N_sf"/>
</dbReference>
<dbReference type="InterPro" id="IPR052054">
    <property type="entry name" value="Oxidative_DNA_repair_enzyme"/>
</dbReference>
<dbReference type="Proteomes" id="UP000001931">
    <property type="component" value="Chromosome"/>
</dbReference>
<dbReference type="GO" id="GO:0003684">
    <property type="term" value="F:damaged DNA binding"/>
    <property type="evidence" value="ECO:0007669"/>
    <property type="project" value="InterPro"/>
</dbReference>
<dbReference type="Gene3D" id="3.30.310.20">
    <property type="entry name" value="DNA-3-methyladenine glycosylase AlkA, N-terminal domain"/>
    <property type="match status" value="1"/>
</dbReference>
<evidence type="ECO:0000256" key="7">
    <source>
        <dbReference type="ARBA" id="ARBA00023268"/>
    </source>
</evidence>
<keyword evidence="4 11" id="KW-0378">Hydrolase</keyword>
<dbReference type="EMBL" id="CP000102">
    <property type="protein sequence ID" value="ABC56453.1"/>
    <property type="molecule type" value="Genomic_DNA"/>
</dbReference>
<dbReference type="InterPro" id="IPR023170">
    <property type="entry name" value="HhH_base_excis_C"/>
</dbReference>